<feature type="repeat" description="RCC1" evidence="6">
    <location>
        <begin position="588"/>
        <end position="638"/>
    </location>
</feature>
<feature type="region of interest" description="Disordered" evidence="8">
    <location>
        <begin position="718"/>
        <end position="771"/>
    </location>
</feature>
<dbReference type="SMART" id="SM00547">
    <property type="entry name" value="ZnF_RBZ"/>
    <property type="match status" value="2"/>
</dbReference>
<keyword evidence="2" id="KW-0479">Metal-binding</keyword>
<dbReference type="InterPro" id="IPR009091">
    <property type="entry name" value="RCC1/BLIP-II"/>
</dbReference>
<feature type="repeat" description="RCC1" evidence="6">
    <location>
        <begin position="1350"/>
        <end position="1404"/>
    </location>
</feature>
<evidence type="ECO:0000256" key="4">
    <source>
        <dbReference type="ARBA" id="ARBA00022771"/>
    </source>
</evidence>
<evidence type="ECO:0000256" key="8">
    <source>
        <dbReference type="SAM" id="MobiDB-lite"/>
    </source>
</evidence>
<evidence type="ECO:0000313" key="10">
    <source>
        <dbReference type="EMBL" id="CAK0877904.1"/>
    </source>
</evidence>
<keyword evidence="5" id="KW-0862">Zinc</keyword>
<dbReference type="PROSITE" id="PS50012">
    <property type="entry name" value="RCC1_3"/>
    <property type="match status" value="7"/>
</dbReference>
<dbReference type="PRINTS" id="PR00633">
    <property type="entry name" value="RCCNDNSATION"/>
</dbReference>
<feature type="repeat" description="RCC1" evidence="6">
    <location>
        <begin position="1297"/>
        <end position="1349"/>
    </location>
</feature>
<dbReference type="PANTHER" id="PTHR45982">
    <property type="entry name" value="REGULATOR OF CHROMOSOME CONDENSATION"/>
    <property type="match status" value="1"/>
</dbReference>
<dbReference type="InterPro" id="IPR000408">
    <property type="entry name" value="Reg_chr_condens"/>
</dbReference>
<dbReference type="EMBL" id="CAUYUJ010017786">
    <property type="protein sequence ID" value="CAK0877904.1"/>
    <property type="molecule type" value="Genomic_DNA"/>
</dbReference>
<evidence type="ECO:0000313" key="11">
    <source>
        <dbReference type="Proteomes" id="UP001189429"/>
    </source>
</evidence>
<dbReference type="Pfam" id="PF13540">
    <property type="entry name" value="RCC1_2"/>
    <property type="match status" value="1"/>
</dbReference>
<accession>A0ABN9VXL7</accession>
<dbReference type="Pfam" id="PF00415">
    <property type="entry name" value="RCC1"/>
    <property type="match status" value="2"/>
</dbReference>
<feature type="repeat" description="RCC1" evidence="6">
    <location>
        <begin position="1244"/>
        <end position="1296"/>
    </location>
</feature>
<evidence type="ECO:0000256" key="6">
    <source>
        <dbReference type="PROSITE-ProRule" id="PRU00235"/>
    </source>
</evidence>
<dbReference type="SUPFAM" id="SSF50985">
    <property type="entry name" value="RCC1/BLIP-II"/>
    <property type="match status" value="2"/>
</dbReference>
<dbReference type="InterPro" id="IPR058923">
    <property type="entry name" value="RCC1-like_dom"/>
</dbReference>
<keyword evidence="1" id="KW-0344">Guanine-nucleotide releasing factor</keyword>
<proteinExistence type="predicted"/>
<dbReference type="Pfam" id="PF25390">
    <property type="entry name" value="WD40_RLD"/>
    <property type="match status" value="1"/>
</dbReference>
<feature type="domain" description="RanBP2-type" evidence="9">
    <location>
        <begin position="1012"/>
        <end position="1041"/>
    </location>
</feature>
<dbReference type="Proteomes" id="UP001189429">
    <property type="component" value="Unassembled WGS sequence"/>
</dbReference>
<sequence>MTPDGGGAAKKWRCTTCLLEWDASLIKCKACESFQPGLSEGDIEKLKAAEEKQKSETIAKFLGTSAPKPAGPSSRFGASPSTGGFTFGASPGPSGDASSGVAFGFGAAAAAAPASGGGVVFGFGAAGSCAGDGTAPAPSSGGVVFGFGAPGGGGASASGGAASAPPGGGLFSFGTAAPLAAAPLGGGSVGFGAAGVGQAAGAGAPAGGGFRPTLALAPKVKQLERLPDWGRAGELPGGDVLVHGSGECDQLGLGDAQRERQKPTVVRGLPQARIVDLAVGALHVVCLAADGRLWSWGCNDDGALGRVSSDTSDCEPHPVEMPSGVVVRRMSCGDNHTCALDTLGRVWLWGTYKDSNGHIGIARKRKQGGVLEKSSEPAVVLEGCDQVASGANHTVARQIRPTRKVFAWGSNGCGQLGLLGGAGCGLAEHTLPIEAGKAPGQLKPRVGGGTEVDGQRLSRVIEASGSERGAEGMRPAEVQQAAAGGARALVVELPDREVPKPEKQNVLVPQEMSLDALSSGVSGVFASSECTFLTTEGSSVHGCGLNGDGQVGLGFMSMAVLTVREMPGVAGASWVGGGLHFTAALVGGKVLTWGKAEETGHGLGASAPPVLQPRALAGLPEIRTLRCGGSHSLACSAGGDAFAWGCGLTHQLANRPRDFSDPADADEDPEDELRPYRISSKQLEAKFVLLADGGAQHSVELAWGGEYCKVGADTEAAPAGEPEAARAAAADEQPAAKRPKTEEDAAQQAHTAAELEPPEPKPESADTGGAARAETTPFFGAASTGGSLFGAGTGGIMFGAASTGGSLFGAGTGGGTFGAASTGGSLFGAGTGGGTFGASSTGGSLFGAGTGGGTFGAASTGGSFLGAGTGGGMFGANSTGGSLFGAGTGGGMFGANSTGGSLFGAGTGGGMFGASSTGGSLFGAGAGGGMFGDGNTRGGLFGAGTGGGVFGAASSEGGVAVELAPAALASVLDPAEPAPAAKKAASATFAAEQEPAAPALSPCFAGLAAAADEGKWKCDVCSLKWDADLIKCKACEAFKPGMSEEDIAASKAAEEKKKQDLVAMFRSPSATGSAFSGFGSVGAGASGSSGSSGVAFGAISASHSSSGFAFGAALGAQSSGGGLVFGASPAAGSSGSSAFGAAQGAQSSGGGFTFGASPGAQSSSGGFTFGAAASDAASSGGGSALGSGGGFAFGAPAGSQSASGITFGFAGHQPAGFNPALPAAGRKRLAQAPDLARQGEAPVGLVFVHGSGECDQLGLGDSQRTRQKPTLVKGLGEVRVCDVAVGALHVLCVSADGRLFSWGCNDDGALGRASSGDSDCLPGRVTLPGDAPVQRVSCGDSHSAAVDRDGSVWLWGTYKDANGHIGIARGKQDPVVEKSAEPASSEGCSRIASGANHTVALGPGGRAFAWGSNGTGQLGLEGGEGCGLREEVVGLAGGRAEVRQRDGGGTELNGLRVVRVREQSGAEADASAMSVAAVQAAVAAGAAALVLEAPERSVPKAEKQRLLLPREISRGEMDAAAVTDVFASAEERGTLE</sequence>
<dbReference type="InterPro" id="IPR001876">
    <property type="entry name" value="Znf_RanBP2"/>
</dbReference>
<evidence type="ECO:0000259" key="9">
    <source>
        <dbReference type="PROSITE" id="PS50199"/>
    </source>
</evidence>
<gene>
    <name evidence="10" type="ORF">PCOR1329_LOCUS61814</name>
</gene>
<comment type="caution">
    <text evidence="10">The sequence shown here is derived from an EMBL/GenBank/DDBJ whole genome shotgun (WGS) entry which is preliminary data.</text>
</comment>
<keyword evidence="11" id="KW-1185">Reference proteome</keyword>
<evidence type="ECO:0000256" key="2">
    <source>
        <dbReference type="ARBA" id="ARBA00022723"/>
    </source>
</evidence>
<dbReference type="PROSITE" id="PS50199">
    <property type="entry name" value="ZF_RANBP2_2"/>
    <property type="match status" value="1"/>
</dbReference>
<feature type="repeat" description="RCC1" evidence="6">
    <location>
        <begin position="291"/>
        <end position="343"/>
    </location>
</feature>
<keyword evidence="3" id="KW-0677">Repeat</keyword>
<evidence type="ECO:0000256" key="7">
    <source>
        <dbReference type="PROSITE-ProRule" id="PRU00322"/>
    </source>
</evidence>
<evidence type="ECO:0000256" key="1">
    <source>
        <dbReference type="ARBA" id="ARBA00022658"/>
    </source>
</evidence>
<feature type="repeat" description="RCC1" evidence="6">
    <location>
        <begin position="344"/>
        <end position="400"/>
    </location>
</feature>
<dbReference type="PANTHER" id="PTHR45982:SF1">
    <property type="entry name" value="REGULATOR OF CHROMOSOME CONDENSATION"/>
    <property type="match status" value="1"/>
</dbReference>
<protein>
    <recommendedName>
        <fullName evidence="9">RanBP2-type domain-containing protein</fullName>
    </recommendedName>
</protein>
<keyword evidence="4 7" id="KW-0863">Zinc-finger</keyword>
<evidence type="ECO:0000256" key="3">
    <source>
        <dbReference type="ARBA" id="ARBA00022737"/>
    </source>
</evidence>
<feature type="repeat" description="RCC1" evidence="6">
    <location>
        <begin position="238"/>
        <end position="290"/>
    </location>
</feature>
<feature type="region of interest" description="Disordered" evidence="8">
    <location>
        <begin position="62"/>
        <end position="91"/>
    </location>
</feature>
<dbReference type="InterPro" id="IPR051553">
    <property type="entry name" value="Ran_GTPase-activating"/>
</dbReference>
<evidence type="ECO:0000256" key="5">
    <source>
        <dbReference type="ARBA" id="ARBA00022833"/>
    </source>
</evidence>
<organism evidence="10 11">
    <name type="scientific">Prorocentrum cordatum</name>
    <dbReference type="NCBI Taxonomy" id="2364126"/>
    <lineage>
        <taxon>Eukaryota</taxon>
        <taxon>Sar</taxon>
        <taxon>Alveolata</taxon>
        <taxon>Dinophyceae</taxon>
        <taxon>Prorocentrales</taxon>
        <taxon>Prorocentraceae</taxon>
        <taxon>Prorocentrum</taxon>
    </lineage>
</organism>
<feature type="compositionally biased region" description="Low complexity" evidence="8">
    <location>
        <begin position="718"/>
        <end position="733"/>
    </location>
</feature>
<reference evidence="10" key="1">
    <citation type="submission" date="2023-10" db="EMBL/GenBank/DDBJ databases">
        <authorList>
            <person name="Chen Y."/>
            <person name="Shah S."/>
            <person name="Dougan E. K."/>
            <person name="Thang M."/>
            <person name="Chan C."/>
        </authorList>
    </citation>
    <scope>NUCLEOTIDE SEQUENCE [LARGE SCALE GENOMIC DNA]</scope>
</reference>
<dbReference type="PROSITE" id="PS00626">
    <property type="entry name" value="RCC1_2"/>
    <property type="match status" value="2"/>
</dbReference>
<dbReference type="Gene3D" id="4.10.1060.10">
    <property type="entry name" value="Zinc finger, RanBP2-type"/>
    <property type="match status" value="2"/>
</dbReference>
<dbReference type="Gene3D" id="2.130.10.30">
    <property type="entry name" value="Regulator of chromosome condensation 1/beta-lactamase-inhibitor protein II"/>
    <property type="match status" value="3"/>
</dbReference>
<name>A0ABN9VXL7_9DINO</name>